<dbReference type="Pfam" id="PF22725">
    <property type="entry name" value="GFO_IDH_MocA_C3"/>
    <property type="match status" value="1"/>
</dbReference>
<dbReference type="InterPro" id="IPR036291">
    <property type="entry name" value="NAD(P)-bd_dom_sf"/>
</dbReference>
<dbReference type="InterPro" id="IPR000683">
    <property type="entry name" value="Gfo/Idh/MocA-like_OxRdtase_N"/>
</dbReference>
<dbReference type="GO" id="GO:0000166">
    <property type="term" value="F:nucleotide binding"/>
    <property type="evidence" value="ECO:0007669"/>
    <property type="project" value="InterPro"/>
</dbReference>
<dbReference type="Gene3D" id="3.40.50.720">
    <property type="entry name" value="NAD(P)-binding Rossmann-like Domain"/>
    <property type="match status" value="1"/>
</dbReference>
<dbReference type="PANTHER" id="PTHR43377:SF1">
    <property type="entry name" value="BILIVERDIN REDUCTASE A"/>
    <property type="match status" value="1"/>
</dbReference>
<feature type="domain" description="GFO/IDH/MocA-like oxidoreductase" evidence="2">
    <location>
        <begin position="133"/>
        <end position="258"/>
    </location>
</feature>
<evidence type="ECO:0000313" key="3">
    <source>
        <dbReference type="EMBL" id="QGQ98085.1"/>
    </source>
</evidence>
<reference evidence="4" key="1">
    <citation type="submission" date="2018-11" db="EMBL/GenBank/DDBJ databases">
        <title>Complete genome sequence of Paenibacillus sp. ML311-T8.</title>
        <authorList>
            <person name="Nam Y.-D."/>
            <person name="Kang J."/>
            <person name="Chung W.-H."/>
            <person name="Park Y.S."/>
        </authorList>
    </citation>
    <scope>NUCLEOTIDE SEQUENCE [LARGE SCALE GENOMIC DNA]</scope>
    <source>
        <strain evidence="4">ML311-T8</strain>
    </source>
</reference>
<dbReference type="AlphaFoldDB" id="A0A6B8RRB1"/>
<dbReference type="SUPFAM" id="SSF55347">
    <property type="entry name" value="Glyceraldehyde-3-phosphate dehydrogenase-like, C-terminal domain"/>
    <property type="match status" value="1"/>
</dbReference>
<accession>A0A6B8RRB1</accession>
<dbReference type="Proteomes" id="UP000426246">
    <property type="component" value="Chromosome"/>
</dbReference>
<dbReference type="PANTHER" id="PTHR43377">
    <property type="entry name" value="BILIVERDIN REDUCTASE A"/>
    <property type="match status" value="1"/>
</dbReference>
<evidence type="ECO:0000259" key="2">
    <source>
        <dbReference type="Pfam" id="PF22725"/>
    </source>
</evidence>
<feature type="domain" description="Gfo/Idh/MocA-like oxidoreductase N-terminal" evidence="1">
    <location>
        <begin position="4"/>
        <end position="124"/>
    </location>
</feature>
<dbReference type="InterPro" id="IPR051450">
    <property type="entry name" value="Gfo/Idh/MocA_Oxidoreductases"/>
</dbReference>
<evidence type="ECO:0000259" key="1">
    <source>
        <dbReference type="Pfam" id="PF01408"/>
    </source>
</evidence>
<dbReference type="InterPro" id="IPR055170">
    <property type="entry name" value="GFO_IDH_MocA-like_dom"/>
</dbReference>
<gene>
    <name evidence="3" type="ORF">EHS13_25960</name>
</gene>
<sequence>MIMLKVGVIGCGAIAQRRHLPEYLQRNDVEIIAVCDFNLQRAQEVAKQFGAKYAFQTHEELLACEEIEAVSVCAPNNLHASISIEALNAGKHVLCEKPMATNLAEAKSMIEAAQINKVKLMIGHSQRFMAVHTKAKEIIEQGKLGKVLSFQSNFSHSGPENWSVDGSKSWFFNKDEAFAGVLGDLGIHKADLIRWLLDDEVSELTSMYGTQHKNTNVDDHAVILMKTRKGAIGTITASWVSYPNEINSTVIFCEKGTISIGVDPSYGLIVDHSNKQRELHELGKIQSNEVGEQFTSGVIDHFVDGIVNGTGHLITGEEGYKSLEIVLAGINSANSKTTVIFEKA</sequence>
<keyword evidence="4" id="KW-1185">Reference proteome</keyword>
<dbReference type="OrthoDB" id="9815825at2"/>
<protein>
    <submittedName>
        <fullName evidence="3">Gfo/Idh/MocA family oxidoreductase</fullName>
    </submittedName>
</protein>
<dbReference type="KEGG" id="ppsc:EHS13_25960"/>
<dbReference type="Pfam" id="PF01408">
    <property type="entry name" value="GFO_IDH_MocA"/>
    <property type="match status" value="1"/>
</dbReference>
<organism evidence="3 4">
    <name type="scientific">Paenibacillus psychroresistens</name>
    <dbReference type="NCBI Taxonomy" id="1778678"/>
    <lineage>
        <taxon>Bacteria</taxon>
        <taxon>Bacillati</taxon>
        <taxon>Bacillota</taxon>
        <taxon>Bacilli</taxon>
        <taxon>Bacillales</taxon>
        <taxon>Paenibacillaceae</taxon>
        <taxon>Paenibacillus</taxon>
    </lineage>
</organism>
<name>A0A6B8RRB1_9BACL</name>
<proteinExistence type="predicted"/>
<dbReference type="EMBL" id="CP034235">
    <property type="protein sequence ID" value="QGQ98085.1"/>
    <property type="molecule type" value="Genomic_DNA"/>
</dbReference>
<dbReference type="SUPFAM" id="SSF51735">
    <property type="entry name" value="NAD(P)-binding Rossmann-fold domains"/>
    <property type="match status" value="1"/>
</dbReference>
<dbReference type="Gene3D" id="3.30.360.10">
    <property type="entry name" value="Dihydrodipicolinate Reductase, domain 2"/>
    <property type="match status" value="1"/>
</dbReference>
<evidence type="ECO:0000313" key="4">
    <source>
        <dbReference type="Proteomes" id="UP000426246"/>
    </source>
</evidence>